<gene>
    <name evidence="1" type="ORF">F7R26_039560</name>
</gene>
<dbReference type="Proteomes" id="UP000397656">
    <property type="component" value="Plasmid pRK1-3"/>
</dbReference>
<evidence type="ECO:0000313" key="1">
    <source>
        <dbReference type="EMBL" id="QOT82211.1"/>
    </source>
</evidence>
<dbReference type="RefSeq" id="WP_150986911.1">
    <property type="nucleotide sequence ID" value="NZ_CP062807.1"/>
</dbReference>
<sequence>MKRVTIKQAAEAAPLILALALVLAAFVVLAINFEREPFRAWGGAMGLGGAGMLCFLYFVSRQPGGAESMNAGQD</sequence>
<dbReference type="AlphaFoldDB" id="A0A643FSJ1"/>
<protein>
    <submittedName>
        <fullName evidence="1">Uncharacterized protein</fullName>
    </submittedName>
</protein>
<dbReference type="EMBL" id="CP062807">
    <property type="protein sequence ID" value="QOT82211.1"/>
    <property type="molecule type" value="Genomic_DNA"/>
</dbReference>
<organism evidence="1 2">
    <name type="scientific">Cupriavidus basilensis</name>
    <dbReference type="NCBI Taxonomy" id="68895"/>
    <lineage>
        <taxon>Bacteria</taxon>
        <taxon>Pseudomonadati</taxon>
        <taxon>Pseudomonadota</taxon>
        <taxon>Betaproteobacteria</taxon>
        <taxon>Burkholderiales</taxon>
        <taxon>Burkholderiaceae</taxon>
        <taxon>Cupriavidus</taxon>
    </lineage>
</organism>
<evidence type="ECO:0000313" key="2">
    <source>
        <dbReference type="Proteomes" id="UP000397656"/>
    </source>
</evidence>
<accession>A0A643FSJ1</accession>
<dbReference type="GeneID" id="98407071"/>
<name>A0A643FSJ1_9BURK</name>
<keyword evidence="1" id="KW-0614">Plasmid</keyword>
<reference evidence="1 2" key="1">
    <citation type="submission" date="2020-10" db="EMBL/GenBank/DDBJ databases">
        <title>Complete genome sequence of Cupriavidus basilensis CCUG 49340T.</title>
        <authorList>
            <person name="Salva-Serra F."/>
            <person name="Donoso R.A."/>
            <person name="Cho K.H."/>
            <person name="Yoo J.A."/>
            <person name="Lee K."/>
            <person name="Yoon S.-H."/>
            <person name="Perez-Pantoja D."/>
            <person name="Moore E.R.B."/>
        </authorList>
    </citation>
    <scope>NUCLEOTIDE SEQUENCE [LARGE SCALE GENOMIC DNA]</scope>
    <source>
        <strain evidence="2">CCUG 49340</strain>
        <plasmid evidence="1 2">pRK1-3</plasmid>
    </source>
</reference>
<proteinExistence type="predicted"/>
<geneLocation type="plasmid" evidence="1 2">
    <name>pRK1-3</name>
</geneLocation>